<dbReference type="PANTHER" id="PTHR43581:SF4">
    <property type="entry name" value="ATP_GTP PHOSPHATASE"/>
    <property type="match status" value="1"/>
</dbReference>
<dbReference type="SUPFAM" id="SSF52540">
    <property type="entry name" value="P-loop containing nucleoside triphosphate hydrolases"/>
    <property type="match status" value="1"/>
</dbReference>
<dbReference type="EMBL" id="CVRR01000014">
    <property type="protein sequence ID" value="CRL36877.1"/>
    <property type="molecule type" value="Genomic_DNA"/>
</dbReference>
<reference evidence="3" key="1">
    <citation type="submission" date="2015-05" db="EMBL/GenBank/DDBJ databases">
        <authorList>
            <consortium name="Pathogen Informatics"/>
        </authorList>
    </citation>
    <scope>NUCLEOTIDE SEQUENCE [LARGE SCALE GENOMIC DNA]</scope>
    <source>
        <strain evidence="3">M72</strain>
    </source>
</reference>
<dbReference type="Gene3D" id="3.40.50.300">
    <property type="entry name" value="P-loop containing nucleotide triphosphate hydrolases"/>
    <property type="match status" value="1"/>
</dbReference>
<dbReference type="Proteomes" id="UP000049979">
    <property type="component" value="Unassembled WGS sequence"/>
</dbReference>
<dbReference type="InterPro" id="IPR003593">
    <property type="entry name" value="AAA+_ATPase"/>
</dbReference>
<proteinExistence type="predicted"/>
<name>A0A0M6WM10_9FIRM</name>
<dbReference type="OrthoDB" id="1984668at2"/>
<dbReference type="SMART" id="SM00382">
    <property type="entry name" value="AAA"/>
    <property type="match status" value="1"/>
</dbReference>
<dbReference type="InterPro" id="IPR051396">
    <property type="entry name" value="Bact_Antivir_Def_Nuclease"/>
</dbReference>
<dbReference type="InterPro" id="IPR027417">
    <property type="entry name" value="P-loop_NTPase"/>
</dbReference>
<evidence type="ECO:0000313" key="2">
    <source>
        <dbReference type="EMBL" id="CRL36877.1"/>
    </source>
</evidence>
<dbReference type="PANTHER" id="PTHR43581">
    <property type="entry name" value="ATP/GTP PHOSPHATASE"/>
    <property type="match status" value="1"/>
</dbReference>
<dbReference type="GO" id="GO:0005524">
    <property type="term" value="F:ATP binding"/>
    <property type="evidence" value="ECO:0007669"/>
    <property type="project" value="InterPro"/>
</dbReference>
<accession>A0A0M6WM10</accession>
<dbReference type="Pfam" id="PF13304">
    <property type="entry name" value="AAA_21"/>
    <property type="match status" value="1"/>
</dbReference>
<dbReference type="RefSeq" id="WP_055067610.1">
    <property type="nucleotide sequence ID" value="NZ_CP173697.1"/>
</dbReference>
<gene>
    <name evidence="2" type="ORF">M72_27321</name>
</gene>
<dbReference type="AlphaFoldDB" id="A0A0M6WM10"/>
<feature type="domain" description="AAA+ ATPase" evidence="1">
    <location>
        <begin position="21"/>
        <end position="239"/>
    </location>
</feature>
<evidence type="ECO:0000259" key="1">
    <source>
        <dbReference type="SMART" id="SM00382"/>
    </source>
</evidence>
<dbReference type="InterPro" id="IPR003959">
    <property type="entry name" value="ATPase_AAA_core"/>
</dbReference>
<evidence type="ECO:0000313" key="3">
    <source>
        <dbReference type="Proteomes" id="UP000049979"/>
    </source>
</evidence>
<organism evidence="2 3">
    <name type="scientific">Roseburia faecis</name>
    <dbReference type="NCBI Taxonomy" id="301302"/>
    <lineage>
        <taxon>Bacteria</taxon>
        <taxon>Bacillati</taxon>
        <taxon>Bacillota</taxon>
        <taxon>Clostridia</taxon>
        <taxon>Lachnospirales</taxon>
        <taxon>Lachnospiraceae</taxon>
        <taxon>Roseburia</taxon>
    </lineage>
</organism>
<sequence length="322" mass="37749">MNSYHKMVNRVTEMICEHIDDTENFILIGDNSSGKSEILRTIIEKKKGEAVYYIDSVNRTFDAGKVELFSEKYKEIKPDFQGITSVRVHPFNFNLQDTFAAASRIEHLYVKYRRQIEKFCESFLDKKFTIEREDDGVGNPENVVKINGEIMTLSSGYQALIRIFCEILFFSDCMKVQRLEKGIVVIDEIDEYLSPKYSAEILNFLHDEFSNIHFIVTTHSLDLVETTENATIIVINKCTYATYTSEFLRDTVSANDIFTNLFFENRKLHVSDNDDMDNQLRQYLNSKVAGMWDEKMQEELEQINLEDLKPHQRLIFKQIKEW</sequence>
<protein>
    <recommendedName>
        <fullName evidence="1">AAA+ ATPase domain-containing protein</fullName>
    </recommendedName>
</protein>
<dbReference type="GO" id="GO:0016887">
    <property type="term" value="F:ATP hydrolysis activity"/>
    <property type="evidence" value="ECO:0007669"/>
    <property type="project" value="InterPro"/>
</dbReference>
<keyword evidence="3" id="KW-1185">Reference proteome</keyword>